<evidence type="ECO:0000313" key="3">
    <source>
        <dbReference type="Proteomes" id="UP000799439"/>
    </source>
</evidence>
<organism evidence="2 3">
    <name type="scientific">Myriangium duriaei CBS 260.36</name>
    <dbReference type="NCBI Taxonomy" id="1168546"/>
    <lineage>
        <taxon>Eukaryota</taxon>
        <taxon>Fungi</taxon>
        <taxon>Dikarya</taxon>
        <taxon>Ascomycota</taxon>
        <taxon>Pezizomycotina</taxon>
        <taxon>Dothideomycetes</taxon>
        <taxon>Dothideomycetidae</taxon>
        <taxon>Myriangiales</taxon>
        <taxon>Myriangiaceae</taxon>
        <taxon>Myriangium</taxon>
    </lineage>
</organism>
<dbReference type="InterPro" id="IPR023393">
    <property type="entry name" value="START-like_dom_sf"/>
</dbReference>
<keyword evidence="3" id="KW-1185">Reference proteome</keyword>
<evidence type="ECO:0000256" key="1">
    <source>
        <dbReference type="SAM" id="MobiDB-lite"/>
    </source>
</evidence>
<dbReference type="Gene3D" id="3.30.530.20">
    <property type="match status" value="1"/>
</dbReference>
<dbReference type="InterPro" id="IPR015075">
    <property type="entry name" value="AtaL"/>
</dbReference>
<dbReference type="EMBL" id="ML996082">
    <property type="protein sequence ID" value="KAF2155616.1"/>
    <property type="molecule type" value="Genomic_DNA"/>
</dbReference>
<dbReference type="SUPFAM" id="SSF55961">
    <property type="entry name" value="Bet v1-like"/>
    <property type="match status" value="1"/>
</dbReference>
<dbReference type="Proteomes" id="UP000799439">
    <property type="component" value="Unassembled WGS sequence"/>
</dbReference>
<comment type="caution">
    <text evidence="2">The sequence shown here is derived from an EMBL/GenBank/DDBJ whole genome shotgun (WGS) entry which is preliminary data.</text>
</comment>
<proteinExistence type="predicted"/>
<reference evidence="2" key="1">
    <citation type="journal article" date="2020" name="Stud. Mycol.">
        <title>101 Dothideomycetes genomes: a test case for predicting lifestyles and emergence of pathogens.</title>
        <authorList>
            <person name="Haridas S."/>
            <person name="Albert R."/>
            <person name="Binder M."/>
            <person name="Bloem J."/>
            <person name="Labutti K."/>
            <person name="Salamov A."/>
            <person name="Andreopoulos B."/>
            <person name="Baker S."/>
            <person name="Barry K."/>
            <person name="Bills G."/>
            <person name="Bluhm B."/>
            <person name="Cannon C."/>
            <person name="Castanera R."/>
            <person name="Culley D."/>
            <person name="Daum C."/>
            <person name="Ezra D."/>
            <person name="Gonzalez J."/>
            <person name="Henrissat B."/>
            <person name="Kuo A."/>
            <person name="Liang C."/>
            <person name="Lipzen A."/>
            <person name="Lutzoni F."/>
            <person name="Magnuson J."/>
            <person name="Mondo S."/>
            <person name="Nolan M."/>
            <person name="Ohm R."/>
            <person name="Pangilinan J."/>
            <person name="Park H.-J."/>
            <person name="Ramirez L."/>
            <person name="Alfaro M."/>
            <person name="Sun H."/>
            <person name="Tritt A."/>
            <person name="Yoshinaga Y."/>
            <person name="Zwiers L.-H."/>
            <person name="Turgeon B."/>
            <person name="Goodwin S."/>
            <person name="Spatafora J."/>
            <person name="Crous P."/>
            <person name="Grigoriev I."/>
        </authorList>
    </citation>
    <scope>NUCLEOTIDE SEQUENCE</scope>
    <source>
        <strain evidence="2">CBS 260.36</strain>
    </source>
</reference>
<accession>A0A9P4J6I8</accession>
<sequence length="164" mass="17900">MPNTTNLAYTAPINPPSAPSTLTRPQIWAGLQRKIRHAEEFVTAISTCTVLSDTSDLLNGTVEREVQFAPQAGGAKARETVVSVNGLKVDFHQADGGLVSNIISDSGEEGDRGLYMTYTFQFVSKEEQGTEGWEKERKRMLGMARGAVEGSIDTIRRLVKEGKL</sequence>
<protein>
    <submittedName>
        <fullName evidence="2">DUF1857-domain-containing protein</fullName>
    </submittedName>
</protein>
<name>A0A9P4J6I8_9PEZI</name>
<dbReference type="Pfam" id="PF08982">
    <property type="entry name" value="AtaL"/>
    <property type="match status" value="1"/>
</dbReference>
<dbReference type="AlphaFoldDB" id="A0A9P4J6I8"/>
<dbReference type="OrthoDB" id="2320332at2759"/>
<evidence type="ECO:0000313" key="2">
    <source>
        <dbReference type="EMBL" id="KAF2155616.1"/>
    </source>
</evidence>
<gene>
    <name evidence="2" type="ORF">K461DRAFT_274632</name>
</gene>
<feature type="region of interest" description="Disordered" evidence="1">
    <location>
        <begin position="1"/>
        <end position="20"/>
    </location>
</feature>